<dbReference type="AlphaFoldDB" id="A0A2M7G0F3"/>
<gene>
    <name evidence="1" type="ORF">COW36_20660</name>
</gene>
<evidence type="ECO:0000313" key="1">
    <source>
        <dbReference type="EMBL" id="PIW14666.1"/>
    </source>
</evidence>
<dbReference type="Proteomes" id="UP000231019">
    <property type="component" value="Unassembled WGS sequence"/>
</dbReference>
<protein>
    <submittedName>
        <fullName evidence="1">Uncharacterized protein</fullName>
    </submittedName>
</protein>
<sequence>MNTLQRHKEQVQEAINFLAKTKFSSAQNLQDIVGRNRRGFATQLTKLGICVSRAMPGNLKIIGLSTSAAQIAGVKKYDIHKASMLRVDHNLTAQAELIWLMNYGFPIESYDFEPQKCSETTRPDIGLYLNNGMSINVEIELSQKHIKRGEMDRFVSKIFDSTTIVVFKEPALMDLYVRYIREYIKNGIPKWKNTNGAWHKTEEMECLTEYELERVSFKLHKQDIWIEMGELKS</sequence>
<dbReference type="EMBL" id="PFFQ01000058">
    <property type="protein sequence ID" value="PIW14666.1"/>
    <property type="molecule type" value="Genomic_DNA"/>
</dbReference>
<proteinExistence type="predicted"/>
<reference evidence="1 2" key="1">
    <citation type="submission" date="2017-09" db="EMBL/GenBank/DDBJ databases">
        <title>Depth-based differentiation of microbial function through sediment-hosted aquifers and enrichment of novel symbionts in the deep terrestrial subsurface.</title>
        <authorList>
            <person name="Probst A.J."/>
            <person name="Ladd B."/>
            <person name="Jarett J.K."/>
            <person name="Geller-Mcgrath D.E."/>
            <person name="Sieber C.M."/>
            <person name="Emerson J.B."/>
            <person name="Anantharaman K."/>
            <person name="Thomas B.C."/>
            <person name="Malmstrom R."/>
            <person name="Stieglmeier M."/>
            <person name="Klingl A."/>
            <person name="Woyke T."/>
            <person name="Ryan C.M."/>
            <person name="Banfield J.F."/>
        </authorList>
    </citation>
    <scope>NUCLEOTIDE SEQUENCE [LARGE SCALE GENOMIC DNA]</scope>
    <source>
        <strain evidence="1">CG17_big_fil_post_rev_8_21_14_2_50_48_46</strain>
    </source>
</reference>
<comment type="caution">
    <text evidence="1">The sequence shown here is derived from an EMBL/GenBank/DDBJ whole genome shotgun (WGS) entry which is preliminary data.</text>
</comment>
<organism evidence="1 2">
    <name type="scientific">bacterium (Candidatus Blackallbacteria) CG17_big_fil_post_rev_8_21_14_2_50_48_46</name>
    <dbReference type="NCBI Taxonomy" id="2014261"/>
    <lineage>
        <taxon>Bacteria</taxon>
        <taxon>Candidatus Blackallbacteria</taxon>
    </lineage>
</organism>
<accession>A0A2M7G0F3</accession>
<name>A0A2M7G0F3_9BACT</name>
<evidence type="ECO:0000313" key="2">
    <source>
        <dbReference type="Proteomes" id="UP000231019"/>
    </source>
</evidence>